<comment type="similarity">
    <text evidence="6">Belongs to the major facilitator superfamily. Allantoate permease family.</text>
</comment>
<dbReference type="GeneID" id="11503610"/>
<dbReference type="AlphaFoldDB" id="G8ZUE9"/>
<feature type="transmembrane region" description="Helical" evidence="8">
    <location>
        <begin position="387"/>
        <end position="409"/>
    </location>
</feature>
<evidence type="ECO:0000256" key="1">
    <source>
        <dbReference type="ARBA" id="ARBA00004141"/>
    </source>
</evidence>
<dbReference type="InParanoid" id="G8ZUE9"/>
<reference evidence="9 10" key="1">
    <citation type="journal article" date="2011" name="Proc. Natl. Acad. Sci. U.S.A.">
        <title>Evolutionary erosion of yeast sex chromosomes by mating-type switching accidents.</title>
        <authorList>
            <person name="Gordon J.L."/>
            <person name="Armisen D."/>
            <person name="Proux-Wera E."/>
            <person name="Oheigeartaigh S.S."/>
            <person name="Byrne K.P."/>
            <person name="Wolfe K.H."/>
        </authorList>
    </citation>
    <scope>NUCLEOTIDE SEQUENCE [LARGE SCALE GENOMIC DNA]</scope>
    <source>
        <strain evidence="10">ATCC 10662 / CBS 1146 / NBRC 0425 / NCYC 2629 / NRRL Y-866</strain>
    </source>
</reference>
<feature type="transmembrane region" description="Helical" evidence="8">
    <location>
        <begin position="276"/>
        <end position="298"/>
    </location>
</feature>
<dbReference type="EMBL" id="HE616745">
    <property type="protein sequence ID" value="CCE92243.1"/>
    <property type="molecule type" value="Genomic_DNA"/>
</dbReference>
<feature type="transmembrane region" description="Helical" evidence="8">
    <location>
        <begin position="244"/>
        <end position="264"/>
    </location>
</feature>
<dbReference type="eggNOG" id="KOG2533">
    <property type="taxonomic scope" value="Eukaryota"/>
</dbReference>
<evidence type="ECO:0000256" key="6">
    <source>
        <dbReference type="ARBA" id="ARBA00037968"/>
    </source>
</evidence>
<dbReference type="PANTHER" id="PTHR43791:SF15">
    <property type="entry name" value="TRANSPORTER SEO1-RELATED"/>
    <property type="match status" value="1"/>
</dbReference>
<evidence type="ECO:0000256" key="7">
    <source>
        <dbReference type="SAM" id="MobiDB-lite"/>
    </source>
</evidence>
<feature type="transmembrane region" description="Helical" evidence="8">
    <location>
        <begin position="416"/>
        <end position="438"/>
    </location>
</feature>
<dbReference type="HOGENOM" id="CLU_001265_4_2_1"/>
<evidence type="ECO:0000256" key="4">
    <source>
        <dbReference type="ARBA" id="ARBA00022989"/>
    </source>
</evidence>
<dbReference type="GO" id="GO:0005886">
    <property type="term" value="C:plasma membrane"/>
    <property type="evidence" value="ECO:0007669"/>
    <property type="project" value="EnsemblFungi"/>
</dbReference>
<keyword evidence="3 8" id="KW-0812">Transmembrane</keyword>
<feature type="transmembrane region" description="Helical" evidence="8">
    <location>
        <begin position="212"/>
        <end position="232"/>
    </location>
</feature>
<keyword evidence="5 8" id="KW-0472">Membrane</keyword>
<comment type="subcellular location">
    <subcellularLocation>
        <location evidence="1">Membrane</location>
        <topology evidence="1">Multi-pass membrane protein</topology>
    </subcellularLocation>
</comment>
<feature type="transmembrane region" description="Helical" evidence="8">
    <location>
        <begin position="510"/>
        <end position="531"/>
    </location>
</feature>
<dbReference type="Proteomes" id="UP000005627">
    <property type="component" value="Chromosome 4"/>
</dbReference>
<protein>
    <recommendedName>
        <fullName evidence="11">Major facilitator superfamily (MFS) profile domain-containing protein</fullName>
    </recommendedName>
</protein>
<name>G8ZUE9_TORDE</name>
<dbReference type="FunFam" id="1.20.1250.20:FF:000065">
    <property type="entry name" value="Putative MFS pantothenate transporter"/>
    <property type="match status" value="1"/>
</dbReference>
<keyword evidence="2" id="KW-0813">Transport</keyword>
<keyword evidence="4 8" id="KW-1133">Transmembrane helix</keyword>
<feature type="transmembrane region" description="Helical" evidence="8">
    <location>
        <begin position="351"/>
        <end position="375"/>
    </location>
</feature>
<feature type="transmembrane region" description="Helical" evidence="8">
    <location>
        <begin position="476"/>
        <end position="498"/>
    </location>
</feature>
<dbReference type="Gene3D" id="1.20.1250.20">
    <property type="entry name" value="MFS general substrate transporter like domains"/>
    <property type="match status" value="1"/>
</dbReference>
<dbReference type="OrthoDB" id="3639251at2759"/>
<dbReference type="InterPro" id="IPR036259">
    <property type="entry name" value="MFS_trans_sf"/>
</dbReference>
<evidence type="ECO:0000313" key="10">
    <source>
        <dbReference type="Proteomes" id="UP000005627"/>
    </source>
</evidence>
<dbReference type="CDD" id="cd17327">
    <property type="entry name" value="MFS_FEN2_like"/>
    <property type="match status" value="1"/>
</dbReference>
<accession>G8ZUE9</accession>
<evidence type="ECO:0008006" key="11">
    <source>
        <dbReference type="Google" id="ProtNLM"/>
    </source>
</evidence>
<proteinExistence type="inferred from homology"/>
<sequence>MSVTPKTLATELFIDPWKRLKYGFLPVRRVVDEDFSSNSNFGDEGLALESEAKIDEVEESDIEYRDEANRRWWNFFNEGEYRRNKKVETKNPWYSWFNGSTSAQEKKLILKLDVLLAFYSCMAYWVKYLDTVNLNNAYVSGMKEELGMKGNDLVHTQNMFSIGNIIFQLPFLFVLNKVPLNYLLPALDLAWSLLTVGEAYVKTTGGIKALRFFIGAFEAPSYLAYQYLFGCFYKHDEMVRRSAFYYFGQYIGTLSSGGIQSAVYSSMNGRNGLAGWRWNFIIDAIISVIVGIIGFYALPGDPYNCYSIFLTDDEIRLARKRLKQNNTDGNNFHKKAFSWKVWKRVIFDWKVWVLSIWNIFCWCNSNAGTGCYILWLKSLQRYAIPKVNQLSMITPGVGLVYLTVTALIADKLHSRLSAIIFTQVFNIIGNVILAVWNVEEGAKWFGFILQYMGWAMAPVLYGWMNDICRRDSDTRAIILVIMNIAGSVFSVWTSVVFFPTTQAPRYLRGYSFTAACALALSIWTFFVLWLYKKDERKHASDNGIVVYNSKIENLPSKAGSVSSTEAFAVTENSSDLKR</sequence>
<evidence type="ECO:0000256" key="8">
    <source>
        <dbReference type="SAM" id="Phobius"/>
    </source>
</evidence>
<dbReference type="RefSeq" id="XP_003681454.1">
    <property type="nucleotide sequence ID" value="XM_003681406.1"/>
</dbReference>
<dbReference type="KEGG" id="tdl:TDEL_0D06590"/>
<evidence type="ECO:0000256" key="2">
    <source>
        <dbReference type="ARBA" id="ARBA00022448"/>
    </source>
</evidence>
<dbReference type="SUPFAM" id="SSF103473">
    <property type="entry name" value="MFS general substrate transporter"/>
    <property type="match status" value="1"/>
</dbReference>
<evidence type="ECO:0000313" key="9">
    <source>
        <dbReference type="EMBL" id="CCE92243.1"/>
    </source>
</evidence>
<dbReference type="Pfam" id="PF07690">
    <property type="entry name" value="MFS_1"/>
    <property type="match status" value="1"/>
</dbReference>
<evidence type="ECO:0000256" key="5">
    <source>
        <dbReference type="ARBA" id="ARBA00023136"/>
    </source>
</evidence>
<feature type="region of interest" description="Disordered" evidence="7">
    <location>
        <begin position="557"/>
        <end position="578"/>
    </location>
</feature>
<evidence type="ECO:0000256" key="3">
    <source>
        <dbReference type="ARBA" id="ARBA00022692"/>
    </source>
</evidence>
<gene>
    <name evidence="9" type="primary">TDEL0D06590</name>
    <name evidence="9" type="ORF">TDEL_0D06590</name>
</gene>
<feature type="compositionally biased region" description="Polar residues" evidence="7">
    <location>
        <begin position="559"/>
        <end position="578"/>
    </location>
</feature>
<keyword evidence="10" id="KW-1185">Reference proteome</keyword>
<feature type="transmembrane region" description="Helical" evidence="8">
    <location>
        <begin position="444"/>
        <end position="464"/>
    </location>
</feature>
<dbReference type="FunCoup" id="G8ZUE9">
    <property type="interactions" value="46"/>
</dbReference>
<dbReference type="GO" id="GO:0071916">
    <property type="term" value="F:dipeptide transmembrane transporter activity"/>
    <property type="evidence" value="ECO:0007669"/>
    <property type="project" value="EnsemblFungi"/>
</dbReference>
<dbReference type="PANTHER" id="PTHR43791">
    <property type="entry name" value="PERMEASE-RELATED"/>
    <property type="match status" value="1"/>
</dbReference>
<organism evidence="9 10">
    <name type="scientific">Torulaspora delbrueckii</name>
    <name type="common">Yeast</name>
    <name type="synonym">Candida colliculosa</name>
    <dbReference type="NCBI Taxonomy" id="4950"/>
    <lineage>
        <taxon>Eukaryota</taxon>
        <taxon>Fungi</taxon>
        <taxon>Dikarya</taxon>
        <taxon>Ascomycota</taxon>
        <taxon>Saccharomycotina</taxon>
        <taxon>Saccharomycetes</taxon>
        <taxon>Saccharomycetales</taxon>
        <taxon>Saccharomycetaceae</taxon>
        <taxon>Torulaspora</taxon>
    </lineage>
</organism>
<dbReference type="InterPro" id="IPR011701">
    <property type="entry name" value="MFS"/>
</dbReference>